<keyword evidence="2" id="KW-1185">Reference proteome</keyword>
<name>A0ABM9I8S3_9GAMM</name>
<evidence type="ECO:0000313" key="1">
    <source>
        <dbReference type="EMBL" id="CAI8962639.1"/>
    </source>
</evidence>
<reference evidence="1 2" key="1">
    <citation type="submission" date="2023-03" db="EMBL/GenBank/DDBJ databases">
        <authorList>
            <person name="Pearce D."/>
        </authorList>
    </citation>
    <scope>NUCLEOTIDE SEQUENCE [LARGE SCALE GENOMIC DNA]</scope>
    <source>
        <strain evidence="1">Msz</strain>
    </source>
</reference>
<protein>
    <submittedName>
        <fullName evidence="1">Uncharacterized protein</fullName>
    </submittedName>
</protein>
<evidence type="ECO:0000313" key="2">
    <source>
        <dbReference type="Proteomes" id="UP001162030"/>
    </source>
</evidence>
<accession>A0ABM9I8S3</accession>
<sequence>MLVPPVLAPRLFVPKQRLGNASSKDFVGWQSLADACVSVPNLTKSREKLRNLGMPPVQCRDALSVGNRLRPIHRPFK</sequence>
<organism evidence="1 2">
    <name type="scientific">Methylocaldum szegediense</name>
    <dbReference type="NCBI Taxonomy" id="73780"/>
    <lineage>
        <taxon>Bacteria</taxon>
        <taxon>Pseudomonadati</taxon>
        <taxon>Pseudomonadota</taxon>
        <taxon>Gammaproteobacteria</taxon>
        <taxon>Methylococcales</taxon>
        <taxon>Methylococcaceae</taxon>
        <taxon>Methylocaldum</taxon>
    </lineage>
</organism>
<proteinExistence type="predicted"/>
<gene>
    <name evidence="1" type="ORF">MSZNOR_4694</name>
</gene>
<dbReference type="EMBL" id="OX458333">
    <property type="protein sequence ID" value="CAI8962639.1"/>
    <property type="molecule type" value="Genomic_DNA"/>
</dbReference>
<dbReference type="Proteomes" id="UP001162030">
    <property type="component" value="Chromosome"/>
</dbReference>